<keyword evidence="2" id="KW-1185">Reference proteome</keyword>
<sequence length="41" mass="4704">MLPPEPSVNPAAMSSSRQGFVVMPGWWRWQTGLQWRVNDFG</sequence>
<name>A0A1Q8YHA7_9BURK</name>
<dbReference type="AlphaFoldDB" id="A0A1Q8YHA7"/>
<dbReference type="EMBL" id="MSYM01000008">
    <property type="protein sequence ID" value="OLP07376.1"/>
    <property type="molecule type" value="Genomic_DNA"/>
</dbReference>
<proteinExistence type="predicted"/>
<evidence type="ECO:0000313" key="2">
    <source>
        <dbReference type="Proteomes" id="UP000185911"/>
    </source>
</evidence>
<comment type="caution">
    <text evidence="1">The sequence shown here is derived from an EMBL/GenBank/DDBJ whole genome shotgun (WGS) entry which is preliminary data.</text>
</comment>
<evidence type="ECO:0000313" key="1">
    <source>
        <dbReference type="EMBL" id="OLP07376.1"/>
    </source>
</evidence>
<reference evidence="1 2" key="1">
    <citation type="submission" date="2017-01" db="EMBL/GenBank/DDBJ databases">
        <title>Genome sequence of Rhodoferax antarcticus ANT.BR, a psychrophilic purple nonsulfur bacterium from an Antarctic microbial mat.</title>
        <authorList>
            <person name="Baker J."/>
            <person name="Riester C."/>
            <person name="Skinner B."/>
            <person name="Newell A."/>
            <person name="Swingley W."/>
            <person name="Madigan M."/>
            <person name="Jung D."/>
            <person name="Asao M."/>
            <person name="Chen M."/>
            <person name="Loughlin P."/>
            <person name="Pan H."/>
            <person name="Lin S."/>
            <person name="Li N."/>
            <person name="Shaw J."/>
            <person name="Prado M."/>
            <person name="Sherman C."/>
            <person name="Li X."/>
            <person name="Tang J."/>
            <person name="Blankenship R."/>
            <person name="Zhao T."/>
            <person name="Touchman J."/>
            <person name="Sattley M."/>
        </authorList>
    </citation>
    <scope>NUCLEOTIDE SEQUENCE [LARGE SCALE GENOMIC DNA]</scope>
    <source>
        <strain evidence="1 2">ANT.BR</strain>
    </source>
</reference>
<protein>
    <submittedName>
        <fullName evidence="1">Uncharacterized protein</fullName>
    </submittedName>
</protein>
<dbReference type="Proteomes" id="UP000185911">
    <property type="component" value="Unassembled WGS sequence"/>
</dbReference>
<accession>A0A1Q8YHA7</accession>
<gene>
    <name evidence="1" type="ORF">BLL52_1206</name>
</gene>
<organism evidence="1 2">
    <name type="scientific">Rhodoferax antarcticus ANT.BR</name>
    <dbReference type="NCBI Taxonomy" id="1111071"/>
    <lineage>
        <taxon>Bacteria</taxon>
        <taxon>Pseudomonadati</taxon>
        <taxon>Pseudomonadota</taxon>
        <taxon>Betaproteobacteria</taxon>
        <taxon>Burkholderiales</taxon>
        <taxon>Comamonadaceae</taxon>
        <taxon>Rhodoferax</taxon>
    </lineage>
</organism>